<comment type="caution">
    <text evidence="2">The sequence shown here is derived from an EMBL/GenBank/DDBJ whole genome shotgun (WGS) entry which is preliminary data.</text>
</comment>
<dbReference type="RefSeq" id="WP_158645141.1">
    <property type="nucleotide sequence ID" value="NZ_JABARZ010000012.1"/>
</dbReference>
<dbReference type="Proteomes" id="UP000556611">
    <property type="component" value="Unassembled WGS sequence"/>
</dbReference>
<dbReference type="EMBL" id="JABARZ010000012">
    <property type="protein sequence ID" value="NMD56575.1"/>
    <property type="molecule type" value="Genomic_DNA"/>
</dbReference>
<accession>A0ABX1LGI8</accession>
<proteinExistence type="predicted"/>
<evidence type="ECO:0000313" key="3">
    <source>
        <dbReference type="Proteomes" id="UP000556611"/>
    </source>
</evidence>
<reference evidence="2 3" key="1">
    <citation type="submission" date="2020-04" db="EMBL/GenBank/DDBJ databases">
        <title>MicrobeNet Type strains.</title>
        <authorList>
            <person name="Nicholson A.C."/>
        </authorList>
    </citation>
    <scope>NUCLEOTIDE SEQUENCE [LARGE SCALE GENOMIC DNA]</scope>
    <source>
        <strain evidence="2 3">ATCC BAA-330</strain>
    </source>
</reference>
<dbReference type="InterPro" id="IPR041458">
    <property type="entry name" value="Rv3651-like_N"/>
</dbReference>
<evidence type="ECO:0000313" key="2">
    <source>
        <dbReference type="EMBL" id="NMD56575.1"/>
    </source>
</evidence>
<sequence>MWLLVETLSEVPTVVSEDDRARNFRPLGTYLRSGVRVAALKAVSEVQRAGRPVEMPIGDGGTVQAVPVFGPSKRVHAVQLGIGEADPRARPFVAGYEWIVGVPGKPLRSFWTDDFQRMYGVEERRSVASPFGLADVFRRVLGLAEVTKAMRGVYDPVPGDSFVNEFLARHDDGSDHLIRSVRRVIALGGRMVIRGVDQDITVRLDPWEATFATIDHDALRLSLDRSNRYAAMIDLRHGGVMTWIGQGAPQVARPVSSGLEPFIHPADVERVVTIVAKGNPVESTVRLNLRAGWREVSVQLDRMIGHGPTVVCLLIGAV</sequence>
<keyword evidence="3" id="KW-1185">Reference proteome</keyword>
<name>A0ABX1LGI8_9ACTN</name>
<organism evidence="2 3">
    <name type="scientific">Tsukamurella columbiensis</name>
    <dbReference type="NCBI Taxonomy" id="128509"/>
    <lineage>
        <taxon>Bacteria</taxon>
        <taxon>Bacillati</taxon>
        <taxon>Actinomycetota</taxon>
        <taxon>Actinomycetes</taxon>
        <taxon>Mycobacteriales</taxon>
        <taxon>Tsukamurellaceae</taxon>
        <taxon>Tsukamurella</taxon>
    </lineage>
</organism>
<dbReference type="Pfam" id="PF18007">
    <property type="entry name" value="Rv3651-like_N"/>
    <property type="match status" value="1"/>
</dbReference>
<gene>
    <name evidence="2" type="ORF">HHU10_13200</name>
</gene>
<feature type="domain" description="Rv3651-like N-terminal" evidence="1">
    <location>
        <begin position="2"/>
        <end position="87"/>
    </location>
</feature>
<protein>
    <submittedName>
        <fullName evidence="2">DUF5593 domain-containing protein</fullName>
    </submittedName>
</protein>
<evidence type="ECO:0000259" key="1">
    <source>
        <dbReference type="Pfam" id="PF18007"/>
    </source>
</evidence>